<sequence>LHPWQAREVRNRPAVAALFDAGLLHDLGPHGEPWHPTSSVRTVHRPGAPAMLKLSLGLRITNSRRENLRKELRLSLIH</sequence>
<name>A0ABR5IRK4_9ACTN</name>
<accession>A0ABR5IRK4</accession>
<evidence type="ECO:0000259" key="3">
    <source>
        <dbReference type="Pfam" id="PF04183"/>
    </source>
</evidence>
<evidence type="ECO:0000313" key="5">
    <source>
        <dbReference type="Proteomes" id="UP000037020"/>
    </source>
</evidence>
<comment type="similarity">
    <text evidence="2">Belongs to the IucA/IucC family.</text>
</comment>
<keyword evidence="5" id="KW-1185">Reference proteome</keyword>
<dbReference type="InterPro" id="IPR007310">
    <property type="entry name" value="Aerobactin_biosyn_IucA/IucC_N"/>
</dbReference>
<evidence type="ECO:0000313" key="4">
    <source>
        <dbReference type="EMBL" id="KOG47020.1"/>
    </source>
</evidence>
<dbReference type="EMBL" id="LGUT01004537">
    <property type="protein sequence ID" value="KOG47020.1"/>
    <property type="molecule type" value="Genomic_DNA"/>
</dbReference>
<evidence type="ECO:0000256" key="2">
    <source>
        <dbReference type="ARBA" id="ARBA00007832"/>
    </source>
</evidence>
<feature type="domain" description="Aerobactin siderophore biosynthesis IucA/IucC N-terminal" evidence="3">
    <location>
        <begin position="1"/>
        <end position="73"/>
    </location>
</feature>
<dbReference type="InterPro" id="IPR037455">
    <property type="entry name" value="LucA/IucC-like"/>
</dbReference>
<feature type="non-terminal residue" evidence="4">
    <location>
        <position position="1"/>
    </location>
</feature>
<feature type="non-terminal residue" evidence="4">
    <location>
        <position position="78"/>
    </location>
</feature>
<dbReference type="Pfam" id="PF04183">
    <property type="entry name" value="IucA_IucC"/>
    <property type="match status" value="1"/>
</dbReference>
<comment type="caution">
    <text evidence="4">The sequence shown here is derived from an EMBL/GenBank/DDBJ whole genome shotgun (WGS) entry which is preliminary data.</text>
</comment>
<reference evidence="4 5" key="1">
    <citation type="submission" date="2015-07" db="EMBL/GenBank/DDBJ databases">
        <authorList>
            <person name="Ju K.-S."/>
            <person name="Doroghazi J.R."/>
            <person name="Metcalf W.W."/>
        </authorList>
    </citation>
    <scope>NUCLEOTIDE SEQUENCE [LARGE SCALE GENOMIC DNA]</scope>
    <source>
        <strain evidence="4 5">NRRL B-3589</strain>
    </source>
</reference>
<organism evidence="4 5">
    <name type="scientific">Streptomyces varsoviensis</name>
    <dbReference type="NCBI Taxonomy" id="67373"/>
    <lineage>
        <taxon>Bacteria</taxon>
        <taxon>Bacillati</taxon>
        <taxon>Actinomycetota</taxon>
        <taxon>Actinomycetes</taxon>
        <taxon>Kitasatosporales</taxon>
        <taxon>Streptomycetaceae</taxon>
        <taxon>Streptomyces</taxon>
    </lineage>
</organism>
<proteinExistence type="inferred from homology"/>
<dbReference type="PANTHER" id="PTHR34384">
    <property type="entry name" value="L-2,3-DIAMINOPROPANOATE--CITRATE LIGASE"/>
    <property type="match status" value="1"/>
</dbReference>
<gene>
    <name evidence="4" type="ORF">ADK38_45915</name>
</gene>
<evidence type="ECO:0000256" key="1">
    <source>
        <dbReference type="ARBA" id="ARBA00004924"/>
    </source>
</evidence>
<dbReference type="Proteomes" id="UP000037020">
    <property type="component" value="Unassembled WGS sequence"/>
</dbReference>
<dbReference type="PANTHER" id="PTHR34384:SF5">
    <property type="entry name" value="L-2,3-DIAMINOPROPANOATE--CITRATE LIGASE"/>
    <property type="match status" value="1"/>
</dbReference>
<comment type="pathway">
    <text evidence="1">Siderophore biosynthesis.</text>
</comment>
<protein>
    <recommendedName>
        <fullName evidence="3">Aerobactin siderophore biosynthesis IucA/IucC N-terminal domain-containing protein</fullName>
    </recommendedName>
</protein>